<dbReference type="Proteomes" id="UP000317496">
    <property type="component" value="Chromosome"/>
</dbReference>
<dbReference type="InterPro" id="IPR029044">
    <property type="entry name" value="Nucleotide-diphossugar_trans"/>
</dbReference>
<dbReference type="AlphaFoldDB" id="A0A516GXS9"/>
<evidence type="ECO:0000259" key="1">
    <source>
        <dbReference type="Pfam" id="PF00535"/>
    </source>
</evidence>
<dbReference type="Pfam" id="PF00535">
    <property type="entry name" value="Glycos_transf_2"/>
    <property type="match status" value="1"/>
</dbReference>
<name>A0A516GXS9_9PROT</name>
<dbReference type="EMBL" id="CP041636">
    <property type="protein sequence ID" value="QDO96331.1"/>
    <property type="molecule type" value="Genomic_DNA"/>
</dbReference>
<dbReference type="SUPFAM" id="SSF53448">
    <property type="entry name" value="Nucleotide-diphospho-sugar transferases"/>
    <property type="match status" value="1"/>
</dbReference>
<dbReference type="PANTHER" id="PTHR43685">
    <property type="entry name" value="GLYCOSYLTRANSFERASE"/>
    <property type="match status" value="1"/>
</dbReference>
<dbReference type="OrthoDB" id="6383742at2"/>
<reference evidence="2 3" key="1">
    <citation type="submission" date="2019-07" db="EMBL/GenBank/DDBJ databases">
        <title>Genome sequencing for Ferrovibrio sp. K5.</title>
        <authorList>
            <person name="Park S.-J."/>
        </authorList>
    </citation>
    <scope>NUCLEOTIDE SEQUENCE [LARGE SCALE GENOMIC DNA]</scope>
    <source>
        <strain evidence="2 3">K5</strain>
    </source>
</reference>
<sequence length="272" mass="30298">MSASIVIRTTGARPRGLQRAVASVLNQSAGDAQAIVVGDGVDPSPQLTSFADRRLRILVQPKAGRSATGNAGYAAIETPFLGFLDDDDELLPEHVAQLQAALTAAPETVAAYGFWEEIRVRGADDAARDVSIRQRGVVPFSRAALWMRNYLPIQSVLFRRSALGQDRPFDERLDALEDWDLWLRLSRKGDFAAVTETTSRYRKAASQREQADRAVLHLAAHAYLAGKHGMTDVTFRFGEFQILDAYIRDHLDEITGFRDSVGRIWRRLRQGY</sequence>
<dbReference type="InterPro" id="IPR050834">
    <property type="entry name" value="Glycosyltransf_2"/>
</dbReference>
<keyword evidence="2" id="KW-0808">Transferase</keyword>
<dbReference type="GO" id="GO:0044010">
    <property type="term" value="P:single-species biofilm formation"/>
    <property type="evidence" value="ECO:0007669"/>
    <property type="project" value="TreeGrafter"/>
</dbReference>
<gene>
    <name evidence="2" type="ORF">FNB15_03130</name>
</gene>
<protein>
    <submittedName>
        <fullName evidence="2">Glycosyltransferase</fullName>
    </submittedName>
</protein>
<keyword evidence="3" id="KW-1185">Reference proteome</keyword>
<feature type="domain" description="Glycosyltransferase 2-like" evidence="1">
    <location>
        <begin position="4"/>
        <end position="117"/>
    </location>
</feature>
<dbReference type="InterPro" id="IPR001173">
    <property type="entry name" value="Glyco_trans_2-like"/>
</dbReference>
<dbReference type="KEGG" id="fer:FNB15_03130"/>
<dbReference type="GO" id="GO:0016740">
    <property type="term" value="F:transferase activity"/>
    <property type="evidence" value="ECO:0007669"/>
    <property type="project" value="UniProtKB-KW"/>
</dbReference>
<accession>A0A516GXS9</accession>
<evidence type="ECO:0000313" key="2">
    <source>
        <dbReference type="EMBL" id="QDO96331.1"/>
    </source>
</evidence>
<dbReference type="RefSeq" id="WP_144067312.1">
    <property type="nucleotide sequence ID" value="NZ_CP041636.1"/>
</dbReference>
<organism evidence="2 3">
    <name type="scientific">Ferrovibrio terrae</name>
    <dbReference type="NCBI Taxonomy" id="2594003"/>
    <lineage>
        <taxon>Bacteria</taxon>
        <taxon>Pseudomonadati</taxon>
        <taxon>Pseudomonadota</taxon>
        <taxon>Alphaproteobacteria</taxon>
        <taxon>Rhodospirillales</taxon>
        <taxon>Rhodospirillaceae</taxon>
        <taxon>Ferrovibrio</taxon>
    </lineage>
</organism>
<dbReference type="Gene3D" id="3.90.550.10">
    <property type="entry name" value="Spore Coat Polysaccharide Biosynthesis Protein SpsA, Chain A"/>
    <property type="match status" value="1"/>
</dbReference>
<dbReference type="PANTHER" id="PTHR43685:SF2">
    <property type="entry name" value="GLYCOSYLTRANSFERASE 2-LIKE DOMAIN-CONTAINING PROTEIN"/>
    <property type="match status" value="1"/>
</dbReference>
<evidence type="ECO:0000313" key="3">
    <source>
        <dbReference type="Proteomes" id="UP000317496"/>
    </source>
</evidence>
<proteinExistence type="predicted"/>